<gene>
    <name evidence="1" type="ORF">JJQ90_20155</name>
</gene>
<evidence type="ECO:0000313" key="2">
    <source>
        <dbReference type="Proteomes" id="UP000689967"/>
    </source>
</evidence>
<evidence type="ECO:0008006" key="3">
    <source>
        <dbReference type="Google" id="ProtNLM"/>
    </source>
</evidence>
<dbReference type="EMBL" id="JAERQM010000006">
    <property type="protein sequence ID" value="MBU8546047.1"/>
    <property type="molecule type" value="Genomic_DNA"/>
</dbReference>
<dbReference type="InterPro" id="IPR001343">
    <property type="entry name" value="Hemolysn_Ca-bd"/>
</dbReference>
<dbReference type="PANTHER" id="PTHR38340">
    <property type="entry name" value="S-LAYER PROTEIN"/>
    <property type="match status" value="1"/>
</dbReference>
<reference evidence="1 2" key="1">
    <citation type="submission" date="2021-01" db="EMBL/GenBank/DDBJ databases">
        <title>Roseomonas sp. nov, a bacterium isolated from an oil production mixture in Yumen Oilfield.</title>
        <authorList>
            <person name="Wu D."/>
        </authorList>
    </citation>
    <scope>NUCLEOTIDE SEQUENCE [LARGE SCALE GENOMIC DNA]</scope>
    <source>
        <strain evidence="1 2">ROY-5-3</strain>
    </source>
</reference>
<organism evidence="1 2">
    <name type="scientific">Falsiroseomonas oleicola</name>
    <dbReference type="NCBI Taxonomy" id="2801474"/>
    <lineage>
        <taxon>Bacteria</taxon>
        <taxon>Pseudomonadati</taxon>
        <taxon>Pseudomonadota</taxon>
        <taxon>Alphaproteobacteria</taxon>
        <taxon>Acetobacterales</taxon>
        <taxon>Roseomonadaceae</taxon>
        <taxon>Falsiroseomonas</taxon>
    </lineage>
</organism>
<dbReference type="InterPro" id="IPR018511">
    <property type="entry name" value="Hemolysin-typ_Ca-bd_CS"/>
</dbReference>
<protein>
    <recommendedName>
        <fullName evidence="3">Calcium-binding protein</fullName>
    </recommendedName>
</protein>
<accession>A0ABS6HBE1</accession>
<dbReference type="PROSITE" id="PS00330">
    <property type="entry name" value="HEMOLYSIN_CALCIUM"/>
    <property type="match status" value="2"/>
</dbReference>
<dbReference type="InterPro" id="IPR050557">
    <property type="entry name" value="RTX_toxin/Mannuronan_C5-epim"/>
</dbReference>
<dbReference type="RefSeq" id="WP_216878055.1">
    <property type="nucleotide sequence ID" value="NZ_JAERQM010000006.1"/>
</dbReference>
<name>A0ABS6HBE1_9PROT</name>
<proteinExistence type="predicted"/>
<evidence type="ECO:0000313" key="1">
    <source>
        <dbReference type="EMBL" id="MBU8546047.1"/>
    </source>
</evidence>
<dbReference type="Pfam" id="PF00353">
    <property type="entry name" value="HemolysinCabind"/>
    <property type="match status" value="2"/>
</dbReference>
<comment type="caution">
    <text evidence="1">The sequence shown here is derived from an EMBL/GenBank/DDBJ whole genome shotgun (WGS) entry which is preliminary data.</text>
</comment>
<keyword evidence="2" id="KW-1185">Reference proteome</keyword>
<dbReference type="Proteomes" id="UP000689967">
    <property type="component" value="Unassembled WGS sequence"/>
</dbReference>
<dbReference type="PANTHER" id="PTHR38340:SF1">
    <property type="entry name" value="S-LAYER PROTEIN"/>
    <property type="match status" value="1"/>
</dbReference>
<sequence length="212" mass="21651">MTGYASIHGTDHDDLIDTIHKGQRDDFIIAKDGNDTIKSGDGNDTIYAGSGKDLVYAGSGNDQVFGQAAQDTIYGGSGNDLIDGGNSSDWLFGEAGNDTLIGGQGSDHLSGGAGNDLLTGDGSGGSSQSDTFYFENNFGDDVITDFNLGNDVLEIKAGINGTSIANPSDLAPYVGEVGGNAVISFANGDSITLQGVSKADLLSDLNDVVNIV</sequence>